<comment type="catalytic activity">
    <reaction evidence="1 7">
        <text>6-phospho-D-glucono-1,5-lactone + H2O = 6-phospho-D-gluconate + H(+)</text>
        <dbReference type="Rhea" id="RHEA:12556"/>
        <dbReference type="ChEBI" id="CHEBI:15377"/>
        <dbReference type="ChEBI" id="CHEBI:15378"/>
        <dbReference type="ChEBI" id="CHEBI:57955"/>
        <dbReference type="ChEBI" id="CHEBI:58759"/>
        <dbReference type="EC" id="3.1.1.31"/>
    </reaction>
</comment>
<comment type="pathway">
    <text evidence="3 7">Carbohydrate degradation; pentose phosphate pathway; D-ribulose 5-phosphate from D-glucose 6-phosphate (oxidative stage): step 2/3.</text>
</comment>
<dbReference type="EMBL" id="SHLI01000001">
    <property type="protein sequence ID" value="RZU98656.1"/>
    <property type="molecule type" value="Genomic_DNA"/>
</dbReference>
<comment type="similarity">
    <text evidence="4 7">Belongs to the glucosamine/galactosamine-6-phosphate isomerase family. 6-phosphogluconolactonase subfamily.</text>
</comment>
<evidence type="ECO:0000256" key="1">
    <source>
        <dbReference type="ARBA" id="ARBA00000832"/>
    </source>
</evidence>
<dbReference type="UniPathway" id="UPA00115">
    <property type="reaction ID" value="UER00409"/>
</dbReference>
<dbReference type="InterPro" id="IPR039104">
    <property type="entry name" value="6PGL"/>
</dbReference>
<evidence type="ECO:0000256" key="5">
    <source>
        <dbReference type="ARBA" id="ARBA00013198"/>
    </source>
</evidence>
<comment type="caution">
    <text evidence="9">The sequence shown here is derived from an EMBL/GenBank/DDBJ whole genome shotgun (WGS) entry which is preliminary data.</text>
</comment>
<organism evidence="9 10">
    <name type="scientific">Spiribacter vilamensis</name>
    <dbReference type="NCBI Taxonomy" id="531306"/>
    <lineage>
        <taxon>Bacteria</taxon>
        <taxon>Pseudomonadati</taxon>
        <taxon>Pseudomonadota</taxon>
        <taxon>Gammaproteobacteria</taxon>
        <taxon>Chromatiales</taxon>
        <taxon>Ectothiorhodospiraceae</taxon>
        <taxon>Spiribacter</taxon>
    </lineage>
</organism>
<dbReference type="GO" id="GO:0017057">
    <property type="term" value="F:6-phosphogluconolactonase activity"/>
    <property type="evidence" value="ECO:0007669"/>
    <property type="project" value="UniProtKB-UniRule"/>
</dbReference>
<gene>
    <name evidence="7" type="primary">pgl</name>
    <name evidence="9" type="ORF">EV698_0911</name>
</gene>
<dbReference type="RefSeq" id="WP_165385721.1">
    <property type="nucleotide sequence ID" value="NZ_SHLI01000001.1"/>
</dbReference>
<dbReference type="SUPFAM" id="SSF100950">
    <property type="entry name" value="NagB/RpiA/CoA transferase-like"/>
    <property type="match status" value="1"/>
</dbReference>
<evidence type="ECO:0000313" key="9">
    <source>
        <dbReference type="EMBL" id="RZU98656.1"/>
    </source>
</evidence>
<keyword evidence="7" id="KW-0378">Hydrolase</keyword>
<evidence type="ECO:0000313" key="10">
    <source>
        <dbReference type="Proteomes" id="UP000292298"/>
    </source>
</evidence>
<evidence type="ECO:0000256" key="4">
    <source>
        <dbReference type="ARBA" id="ARBA00010662"/>
    </source>
</evidence>
<dbReference type="InterPro" id="IPR006148">
    <property type="entry name" value="Glc/Gal-6P_isomerase"/>
</dbReference>
<dbReference type="GO" id="GO:0006098">
    <property type="term" value="P:pentose-phosphate shunt"/>
    <property type="evidence" value="ECO:0007669"/>
    <property type="project" value="UniProtKB-UniPathway"/>
</dbReference>
<evidence type="ECO:0000256" key="2">
    <source>
        <dbReference type="ARBA" id="ARBA00002681"/>
    </source>
</evidence>
<dbReference type="NCBIfam" id="TIGR01198">
    <property type="entry name" value="pgl"/>
    <property type="match status" value="1"/>
</dbReference>
<proteinExistence type="inferred from homology"/>
<sequence length="241" mass="25948">MKRPEPAARALDNAQRFTRADRAASALATRISEIITYGARARGRASLLVPGGRTPIPLFDALCGLDVPWQQVYVGLTDERRVPPEDRQSNARLIREHLLRDRAAAAHFPLLYHDAVGDRAVEAACGAALGLLPRPFDAVVVGMGDDGHIASLFPGDAALARGLDPATEAPCVLTRAADPPYERLSLTLATLLSSRWVALLINGSAKWAALETAIERQDAQASPVYALLNQRQVAVNVFYAP</sequence>
<evidence type="ECO:0000256" key="3">
    <source>
        <dbReference type="ARBA" id="ARBA00004961"/>
    </source>
</evidence>
<evidence type="ECO:0000256" key="7">
    <source>
        <dbReference type="RuleBase" id="RU365095"/>
    </source>
</evidence>
<reference evidence="9 10" key="1">
    <citation type="submission" date="2019-02" db="EMBL/GenBank/DDBJ databases">
        <title>Genomic Encyclopedia of Type Strains, Phase IV (KMG-IV): sequencing the most valuable type-strain genomes for metagenomic binning, comparative biology and taxonomic classification.</title>
        <authorList>
            <person name="Goeker M."/>
        </authorList>
    </citation>
    <scope>NUCLEOTIDE SEQUENCE [LARGE SCALE GENOMIC DNA]</scope>
    <source>
        <strain evidence="9 10">DSM 21056</strain>
    </source>
</reference>
<dbReference type="PANTHER" id="PTHR11054">
    <property type="entry name" value="6-PHOSPHOGLUCONOLACTONASE"/>
    <property type="match status" value="1"/>
</dbReference>
<dbReference type="InterPro" id="IPR005900">
    <property type="entry name" value="6-phosphogluconolactonase_DevB"/>
</dbReference>
<dbReference type="InterPro" id="IPR037171">
    <property type="entry name" value="NagB/RpiA_transferase-like"/>
</dbReference>
<evidence type="ECO:0000256" key="6">
    <source>
        <dbReference type="ARBA" id="ARBA00020337"/>
    </source>
</evidence>
<comment type="function">
    <text evidence="2 7">Hydrolysis of 6-phosphogluconolactone to 6-phosphogluconate.</text>
</comment>
<dbReference type="GO" id="GO:0005975">
    <property type="term" value="P:carbohydrate metabolic process"/>
    <property type="evidence" value="ECO:0007669"/>
    <property type="project" value="UniProtKB-UniRule"/>
</dbReference>
<dbReference type="CDD" id="cd01400">
    <property type="entry name" value="6PGL"/>
    <property type="match status" value="1"/>
</dbReference>
<dbReference type="Proteomes" id="UP000292298">
    <property type="component" value="Unassembled WGS sequence"/>
</dbReference>
<name>A0A4Q8D025_9GAMM</name>
<dbReference type="Pfam" id="PF01182">
    <property type="entry name" value="Glucosamine_iso"/>
    <property type="match status" value="1"/>
</dbReference>
<evidence type="ECO:0000259" key="8">
    <source>
        <dbReference type="Pfam" id="PF01182"/>
    </source>
</evidence>
<feature type="domain" description="Glucosamine/galactosamine-6-phosphate isomerase" evidence="8">
    <location>
        <begin position="20"/>
        <end position="230"/>
    </location>
</feature>
<dbReference type="AlphaFoldDB" id="A0A4Q8D025"/>
<protein>
    <recommendedName>
        <fullName evidence="6 7">6-phosphogluconolactonase</fullName>
        <shortName evidence="7">6PGL</shortName>
        <ecNumber evidence="5 7">3.1.1.31</ecNumber>
    </recommendedName>
</protein>
<accession>A0A4Q8D025</accession>
<dbReference type="PANTHER" id="PTHR11054:SF0">
    <property type="entry name" value="6-PHOSPHOGLUCONOLACTONASE"/>
    <property type="match status" value="1"/>
</dbReference>
<dbReference type="Gene3D" id="3.40.50.1360">
    <property type="match status" value="1"/>
</dbReference>
<dbReference type="EC" id="3.1.1.31" evidence="5 7"/>
<keyword evidence="10" id="KW-1185">Reference proteome</keyword>